<reference evidence="2" key="2">
    <citation type="submission" date="2015-10" db="EMBL/GenBank/DDBJ databases">
        <authorList>
            <person name="Gilbert D.G."/>
        </authorList>
    </citation>
    <scope>NUCLEOTIDE SEQUENCE</scope>
    <source>
        <strain evidence="2">GO-13</strain>
    </source>
</reference>
<evidence type="ECO:0000313" key="2">
    <source>
        <dbReference type="EMBL" id="KRT93927.1"/>
    </source>
</evidence>
<reference evidence="3 5" key="3">
    <citation type="submission" date="2023-03" db="EMBL/GenBank/DDBJ databases">
        <title>Agriculturally important microbes genome sequencing.</title>
        <authorList>
            <person name="Dunlap C."/>
        </authorList>
    </citation>
    <scope>NUCLEOTIDE SEQUENCE [LARGE SCALE GENOMIC DNA]</scope>
    <source>
        <strain evidence="3 5">CBP-3203</strain>
    </source>
</reference>
<dbReference type="AlphaFoldDB" id="A0A0T6BQL6"/>
<evidence type="ECO:0000313" key="4">
    <source>
        <dbReference type="Proteomes" id="UP000036168"/>
    </source>
</evidence>
<name>A0A0T6BQL6_9BACI</name>
<dbReference type="SUPFAM" id="SSF160631">
    <property type="entry name" value="SMI1/KNR4-like"/>
    <property type="match status" value="1"/>
</dbReference>
<dbReference type="SMART" id="SM00860">
    <property type="entry name" value="SMI1_KNR4"/>
    <property type="match status" value="1"/>
</dbReference>
<protein>
    <submittedName>
        <fullName evidence="3">SMI1/KNR4 family protein</fullName>
    </submittedName>
</protein>
<evidence type="ECO:0000313" key="5">
    <source>
        <dbReference type="Proteomes" id="UP001341297"/>
    </source>
</evidence>
<gene>
    <name evidence="2" type="ORF">AB447_216385</name>
    <name evidence="3" type="ORF">P8828_10050</name>
</gene>
<reference evidence="2 4" key="1">
    <citation type="journal article" date="2015" name="Int. J. Syst. Evol. Microbiol.">
        <title>Bacillus glycinifermentans sp. nov., isolated from fermented soybean paste.</title>
        <authorList>
            <person name="Kim S.J."/>
            <person name="Dunlap C.A."/>
            <person name="Kwon S.W."/>
            <person name="Rooney A.P."/>
        </authorList>
    </citation>
    <scope>NUCLEOTIDE SEQUENCE [LARGE SCALE GENOMIC DNA]</scope>
    <source>
        <strain evidence="2 4">GO-13</strain>
    </source>
</reference>
<dbReference type="EMBL" id="LECW02000015">
    <property type="protein sequence ID" value="KRT93927.1"/>
    <property type="molecule type" value="Genomic_DNA"/>
</dbReference>
<dbReference type="Pfam" id="PF09346">
    <property type="entry name" value="SMI1_KNR4"/>
    <property type="match status" value="1"/>
</dbReference>
<dbReference type="InterPro" id="IPR037883">
    <property type="entry name" value="Knr4/Smi1-like_sf"/>
</dbReference>
<dbReference type="InterPro" id="IPR018958">
    <property type="entry name" value="Knr4/Smi1-like_dom"/>
</dbReference>
<keyword evidence="5" id="KW-1185">Reference proteome</keyword>
<comment type="caution">
    <text evidence="2">The sequence shown here is derived from an EMBL/GenBank/DDBJ whole genome shotgun (WGS) entry which is preliminary data.</text>
</comment>
<sequence>MQNINWRKRSTFKEATKEEVYSLEQTLNIEFPLDFKEYIKEFNGCSPVDKHVIVFEGFRESINNLLSIGDPERPIDLYKTFKNVKDRLVDNVIPFATDAGGNLFCFDYRDSETNPTVVFWDHEKAFENPEAAVTYVCDNFTELINSLREYDEEE</sequence>
<accession>A0A0T6BQL6</accession>
<evidence type="ECO:0000259" key="1">
    <source>
        <dbReference type="SMART" id="SM00860"/>
    </source>
</evidence>
<dbReference type="Gene3D" id="3.40.1580.10">
    <property type="entry name" value="SMI1/KNR4-like"/>
    <property type="match status" value="1"/>
</dbReference>
<evidence type="ECO:0000313" key="3">
    <source>
        <dbReference type="EMBL" id="MEC0485173.1"/>
    </source>
</evidence>
<feature type="domain" description="Knr4/Smi1-like" evidence="1">
    <location>
        <begin position="14"/>
        <end position="146"/>
    </location>
</feature>
<proteinExistence type="predicted"/>
<dbReference type="EMBL" id="JARRTL010000009">
    <property type="protein sequence ID" value="MEC0485173.1"/>
    <property type="molecule type" value="Genomic_DNA"/>
</dbReference>
<dbReference type="OrthoDB" id="8657476at2"/>
<dbReference type="Proteomes" id="UP001341297">
    <property type="component" value="Unassembled WGS sequence"/>
</dbReference>
<organism evidence="2 4">
    <name type="scientific">Bacillus glycinifermentans</name>
    <dbReference type="NCBI Taxonomy" id="1664069"/>
    <lineage>
        <taxon>Bacteria</taxon>
        <taxon>Bacillati</taxon>
        <taxon>Bacillota</taxon>
        <taxon>Bacilli</taxon>
        <taxon>Bacillales</taxon>
        <taxon>Bacillaceae</taxon>
        <taxon>Bacillus</taxon>
    </lineage>
</organism>
<dbReference type="RefSeq" id="WP_048354779.1">
    <property type="nucleotide sequence ID" value="NZ_CP023481.1"/>
</dbReference>
<dbReference type="Proteomes" id="UP000036168">
    <property type="component" value="Unassembled WGS sequence"/>
</dbReference>